<gene>
    <name evidence="1" type="ORF">SAMN02910417_00877</name>
</gene>
<reference evidence="1 2" key="1">
    <citation type="submission" date="2016-10" db="EMBL/GenBank/DDBJ databases">
        <authorList>
            <person name="de Groot N.N."/>
        </authorList>
    </citation>
    <scope>NUCLEOTIDE SEQUENCE [LARGE SCALE GENOMIC DNA]</scope>
    <source>
        <strain evidence="1 2">DSM 3217</strain>
    </source>
</reference>
<protein>
    <submittedName>
        <fullName evidence="1">Uncharacterized protein</fullName>
    </submittedName>
</protein>
<name>A0A1G6AR41_EUBOX</name>
<sequence length="237" mass="28429">MKNIEKDEKIKIGHEAYLLPVTFEDESQELYKASEIYSLAEKRFELEPIRKKQKSNSQIRKNVMMHITRSLAKYKVEIHNKGEERRPLLYYPKEAVKEYLENNTEYFLKIKALRQEELTDTDIRRYESITKTHYAHLLAERDEALKLIDEYENYQSYENTPIEDIPEDALKEQLVEWVTASIIRQYIINNLIEIDVNAIKRDVDLLYDRDKNDDNSEYAKFAAARIARMDSYWKPRH</sequence>
<dbReference type="AlphaFoldDB" id="A0A1G6AR41"/>
<keyword evidence="2" id="KW-1185">Reference proteome</keyword>
<proteinExistence type="predicted"/>
<organism evidence="1 2">
    <name type="scientific">Eubacterium oxidoreducens</name>
    <dbReference type="NCBI Taxonomy" id="1732"/>
    <lineage>
        <taxon>Bacteria</taxon>
        <taxon>Bacillati</taxon>
        <taxon>Bacillota</taxon>
        <taxon>Clostridia</taxon>
        <taxon>Eubacteriales</taxon>
        <taxon>Eubacteriaceae</taxon>
        <taxon>Eubacterium</taxon>
    </lineage>
</organism>
<accession>A0A1G6AR41</accession>
<evidence type="ECO:0000313" key="2">
    <source>
        <dbReference type="Proteomes" id="UP000199228"/>
    </source>
</evidence>
<evidence type="ECO:0000313" key="1">
    <source>
        <dbReference type="EMBL" id="SDB10886.1"/>
    </source>
</evidence>
<dbReference type="EMBL" id="FMXR01000006">
    <property type="protein sequence ID" value="SDB10886.1"/>
    <property type="molecule type" value="Genomic_DNA"/>
</dbReference>
<dbReference type="RefSeq" id="WP_090172580.1">
    <property type="nucleotide sequence ID" value="NZ_FMXR01000006.1"/>
</dbReference>
<dbReference type="Proteomes" id="UP000199228">
    <property type="component" value="Unassembled WGS sequence"/>
</dbReference>